<evidence type="ECO:0000313" key="3">
    <source>
        <dbReference type="EMBL" id="MEV0706900.1"/>
    </source>
</evidence>
<evidence type="ECO:0000313" key="4">
    <source>
        <dbReference type="Proteomes" id="UP001551695"/>
    </source>
</evidence>
<dbReference type="Gene3D" id="1.40.20.10">
    <property type="entry name" value="CHAD domain"/>
    <property type="match status" value="1"/>
</dbReference>
<protein>
    <submittedName>
        <fullName evidence="3">CYTH and CHAD domain-containing protein</fullName>
    </submittedName>
</protein>
<organism evidence="3 4">
    <name type="scientific">Nocardia aurea</name>
    <dbReference type="NCBI Taxonomy" id="2144174"/>
    <lineage>
        <taxon>Bacteria</taxon>
        <taxon>Bacillati</taxon>
        <taxon>Actinomycetota</taxon>
        <taxon>Actinomycetes</taxon>
        <taxon>Mycobacteriales</taxon>
        <taxon>Nocardiaceae</taxon>
        <taxon>Nocardia</taxon>
    </lineage>
</organism>
<dbReference type="Pfam" id="PF01928">
    <property type="entry name" value="CYTH"/>
    <property type="match status" value="1"/>
</dbReference>
<dbReference type="Proteomes" id="UP001551695">
    <property type="component" value="Unassembled WGS sequence"/>
</dbReference>
<dbReference type="RefSeq" id="WP_357780379.1">
    <property type="nucleotide sequence ID" value="NZ_JBFAKC010000002.1"/>
</dbReference>
<evidence type="ECO:0000259" key="1">
    <source>
        <dbReference type="PROSITE" id="PS51707"/>
    </source>
</evidence>
<reference evidence="3 4" key="1">
    <citation type="submission" date="2024-06" db="EMBL/GenBank/DDBJ databases">
        <title>The Natural Products Discovery Center: Release of the First 8490 Sequenced Strains for Exploring Actinobacteria Biosynthetic Diversity.</title>
        <authorList>
            <person name="Kalkreuter E."/>
            <person name="Kautsar S.A."/>
            <person name="Yang D."/>
            <person name="Bader C.D."/>
            <person name="Teijaro C.N."/>
            <person name="Fluegel L."/>
            <person name="Davis C.M."/>
            <person name="Simpson J.R."/>
            <person name="Lauterbach L."/>
            <person name="Steele A.D."/>
            <person name="Gui C."/>
            <person name="Meng S."/>
            <person name="Li G."/>
            <person name="Viehrig K."/>
            <person name="Ye F."/>
            <person name="Su P."/>
            <person name="Kiefer A.F."/>
            <person name="Nichols A."/>
            <person name="Cepeda A.J."/>
            <person name="Yan W."/>
            <person name="Fan B."/>
            <person name="Jiang Y."/>
            <person name="Adhikari A."/>
            <person name="Zheng C.-J."/>
            <person name="Schuster L."/>
            <person name="Cowan T.M."/>
            <person name="Smanski M.J."/>
            <person name="Chevrette M.G."/>
            <person name="De Carvalho L.P.S."/>
            <person name="Shen B."/>
        </authorList>
    </citation>
    <scope>NUCLEOTIDE SEQUENCE [LARGE SCALE GENOMIC DNA]</scope>
    <source>
        <strain evidence="3 4">NPDC050403</strain>
    </source>
</reference>
<dbReference type="InterPro" id="IPR033469">
    <property type="entry name" value="CYTH-like_dom_sf"/>
</dbReference>
<evidence type="ECO:0000259" key="2">
    <source>
        <dbReference type="PROSITE" id="PS51708"/>
    </source>
</evidence>
<dbReference type="PANTHER" id="PTHR39339:SF1">
    <property type="entry name" value="CHAD DOMAIN-CONTAINING PROTEIN"/>
    <property type="match status" value="1"/>
</dbReference>
<accession>A0ABV3FNF3</accession>
<feature type="domain" description="CHAD" evidence="2">
    <location>
        <begin position="201"/>
        <end position="480"/>
    </location>
</feature>
<dbReference type="Gene3D" id="2.40.320.10">
    <property type="entry name" value="Hypothetical Protein Pfu-838710-001"/>
    <property type="match status" value="1"/>
</dbReference>
<dbReference type="PROSITE" id="PS51708">
    <property type="entry name" value="CHAD"/>
    <property type="match status" value="1"/>
</dbReference>
<dbReference type="InterPro" id="IPR023577">
    <property type="entry name" value="CYTH_domain"/>
</dbReference>
<keyword evidence="4" id="KW-1185">Reference proteome</keyword>
<feature type="domain" description="CYTH" evidence="1">
    <location>
        <begin position="4"/>
        <end position="194"/>
    </location>
</feature>
<dbReference type="CDD" id="cd07374">
    <property type="entry name" value="CYTH-like_Pase"/>
    <property type="match status" value="1"/>
</dbReference>
<proteinExistence type="predicted"/>
<sequence length="480" mass="53234">MKEELERESKWEVDRDFALPALEELVPQGRVEKTSVQLTSTYYDTDELDLLADNVTLRRREGDDESGWQLKIPHARGRVELGAAVSEELPSELGDVVRGVSLGKPLHAVTTIYTLRDRHRVLDAGGELIAEVADDTVEATPSDGSADTFAWREVEIELGPRTGRVPAALVDTLARAGARASEYPSKLSRVLPGRPGRPTAESTAERAIGDYLTAQIDMIIAGDIELRRGRDPIHDTRVACRRLRSTLRVFGGLLDDAAIGAIEDEVKWYAGLLGEVRDCQVQRRRLGGKVAALEPELVLGPVAARIESELLGRQVVRRAELAEAMNSRRYLDLLATLHAWKSTPPFADRIRGRDLLRRAHRAARKADKRLASAIDDQRDESLHRARKAAKRARYAAELHGPVRRAQRAKANVAYYKKVQRVLGDHNDGVVSAEFLWRTATVASTAPDENGFTFGLLYANEKHEADAAKRKITEIAAEHGR</sequence>
<dbReference type="PROSITE" id="PS51707">
    <property type="entry name" value="CYTH"/>
    <property type="match status" value="1"/>
</dbReference>
<gene>
    <name evidence="3" type="ORF">AB0I48_04985</name>
</gene>
<dbReference type="Pfam" id="PF05235">
    <property type="entry name" value="CHAD"/>
    <property type="match status" value="1"/>
</dbReference>
<dbReference type="InterPro" id="IPR038186">
    <property type="entry name" value="CHAD_dom_sf"/>
</dbReference>
<dbReference type="PANTHER" id="PTHR39339">
    <property type="entry name" value="SLR1444 PROTEIN"/>
    <property type="match status" value="1"/>
</dbReference>
<name>A0ABV3FNF3_9NOCA</name>
<dbReference type="EMBL" id="JBFAKC010000002">
    <property type="protein sequence ID" value="MEV0706900.1"/>
    <property type="molecule type" value="Genomic_DNA"/>
</dbReference>
<dbReference type="SUPFAM" id="SSF55154">
    <property type="entry name" value="CYTH-like phosphatases"/>
    <property type="match status" value="1"/>
</dbReference>
<dbReference type="InterPro" id="IPR007899">
    <property type="entry name" value="CHAD_dom"/>
</dbReference>
<comment type="caution">
    <text evidence="3">The sequence shown here is derived from an EMBL/GenBank/DDBJ whole genome shotgun (WGS) entry which is preliminary data.</text>
</comment>
<dbReference type="SMART" id="SM01118">
    <property type="entry name" value="CYTH"/>
    <property type="match status" value="1"/>
</dbReference>
<dbReference type="SMART" id="SM00880">
    <property type="entry name" value="CHAD"/>
    <property type="match status" value="1"/>
</dbReference>